<dbReference type="RefSeq" id="XP_007722972.1">
    <property type="nucleotide sequence ID" value="XM_007724782.1"/>
</dbReference>
<gene>
    <name evidence="1" type="ORF">A1O1_03882</name>
</gene>
<organism evidence="1 2">
    <name type="scientific">Capronia coronata CBS 617.96</name>
    <dbReference type="NCBI Taxonomy" id="1182541"/>
    <lineage>
        <taxon>Eukaryota</taxon>
        <taxon>Fungi</taxon>
        <taxon>Dikarya</taxon>
        <taxon>Ascomycota</taxon>
        <taxon>Pezizomycotina</taxon>
        <taxon>Eurotiomycetes</taxon>
        <taxon>Chaetothyriomycetidae</taxon>
        <taxon>Chaetothyriales</taxon>
        <taxon>Herpotrichiellaceae</taxon>
        <taxon>Capronia</taxon>
    </lineage>
</organism>
<name>W9YE14_9EURO</name>
<reference evidence="1 2" key="1">
    <citation type="submission" date="2013-03" db="EMBL/GenBank/DDBJ databases">
        <title>The Genome Sequence of Capronia coronata CBS 617.96.</title>
        <authorList>
            <consortium name="The Broad Institute Genomics Platform"/>
            <person name="Cuomo C."/>
            <person name="de Hoog S."/>
            <person name="Gorbushina A."/>
            <person name="Walker B."/>
            <person name="Young S.K."/>
            <person name="Zeng Q."/>
            <person name="Gargeya S."/>
            <person name="Fitzgerald M."/>
            <person name="Haas B."/>
            <person name="Abouelleil A."/>
            <person name="Allen A.W."/>
            <person name="Alvarado L."/>
            <person name="Arachchi H.M."/>
            <person name="Berlin A.M."/>
            <person name="Chapman S.B."/>
            <person name="Gainer-Dewar J."/>
            <person name="Goldberg J."/>
            <person name="Griggs A."/>
            <person name="Gujja S."/>
            <person name="Hansen M."/>
            <person name="Howarth C."/>
            <person name="Imamovic A."/>
            <person name="Ireland A."/>
            <person name="Larimer J."/>
            <person name="McCowan C."/>
            <person name="Murphy C."/>
            <person name="Pearson M."/>
            <person name="Poon T.W."/>
            <person name="Priest M."/>
            <person name="Roberts A."/>
            <person name="Saif S."/>
            <person name="Shea T."/>
            <person name="Sisk P."/>
            <person name="Sykes S."/>
            <person name="Wortman J."/>
            <person name="Nusbaum C."/>
            <person name="Birren B."/>
        </authorList>
    </citation>
    <scope>NUCLEOTIDE SEQUENCE [LARGE SCALE GENOMIC DNA]</scope>
    <source>
        <strain evidence="1 2">CBS 617.96</strain>
    </source>
</reference>
<dbReference type="InterPro" id="IPR051288">
    <property type="entry name" value="Serum_paraoxonase/arylesterase"/>
</dbReference>
<proteinExistence type="predicted"/>
<dbReference type="GeneID" id="19158771"/>
<evidence type="ECO:0000313" key="1">
    <source>
        <dbReference type="EMBL" id="EXJ90778.1"/>
    </source>
</evidence>
<sequence length="394" mass="43339">MELKPSLSLILPLIAFAVYSQAGYLWKLVSRVDIDKARLVRWENSTALNNQDCQVIHAADACEDVKIHYPSQTAFLGCGNPIERTHWYPCAGVRTVERRAESSFREQLFKHDLRTGQTTALELVGMEGDLITHGIDILPVPEEPSKVHVFAVNHARDGDSIAIFVHELGSNVLRLVKNVKHPNIKTANGVVATGPLSFFITNDHYSRKGPVRMLEEKYGPFTWSSNVQHCDARGEEVFCKKVGGAFPNANGINLWQDKLFVGDSSNGTLTIFQVQEDKTLTNLKVVDVGAGADNINILPTTGDPIVAVFPTLENLPAYRDNVRTLGKEFLVPAAALRLDHTKDYAPELIYFDDGSVISFMTGVAADPVNGWLLVSSVLQYGGFAVCKVPPHAFA</sequence>
<dbReference type="eggNOG" id="ENOG502QUCT">
    <property type="taxonomic scope" value="Eukaryota"/>
</dbReference>
<dbReference type="PANTHER" id="PTHR11799">
    <property type="entry name" value="PARAOXONASE"/>
    <property type="match status" value="1"/>
</dbReference>
<dbReference type="Proteomes" id="UP000019484">
    <property type="component" value="Unassembled WGS sequence"/>
</dbReference>
<keyword evidence="2" id="KW-1185">Reference proteome</keyword>
<dbReference type="InterPro" id="IPR011042">
    <property type="entry name" value="6-blade_b-propeller_TolB-like"/>
</dbReference>
<dbReference type="HOGENOM" id="CLU_033924_1_0_1"/>
<dbReference type="SUPFAM" id="SSF63829">
    <property type="entry name" value="Calcium-dependent phosphotriesterase"/>
    <property type="match status" value="1"/>
</dbReference>
<evidence type="ECO:0008006" key="3">
    <source>
        <dbReference type="Google" id="ProtNLM"/>
    </source>
</evidence>
<evidence type="ECO:0000313" key="2">
    <source>
        <dbReference type="Proteomes" id="UP000019484"/>
    </source>
</evidence>
<dbReference type="OrthoDB" id="5307922at2759"/>
<dbReference type="Gene3D" id="2.120.10.30">
    <property type="entry name" value="TolB, C-terminal domain"/>
    <property type="match status" value="1"/>
</dbReference>
<protein>
    <recommendedName>
        <fullName evidence="3">SMP-30/Gluconolactonase/LRE-like region domain-containing protein</fullName>
    </recommendedName>
</protein>
<comment type="caution">
    <text evidence="1">The sequence shown here is derived from an EMBL/GenBank/DDBJ whole genome shotgun (WGS) entry which is preliminary data.</text>
</comment>
<dbReference type="EMBL" id="AMWN01000003">
    <property type="protein sequence ID" value="EXJ90778.1"/>
    <property type="molecule type" value="Genomic_DNA"/>
</dbReference>
<dbReference type="PANTHER" id="PTHR11799:SF12">
    <property type="entry name" value="PARAOXONASE-RELATED"/>
    <property type="match status" value="1"/>
</dbReference>
<accession>W9YE14</accession>
<dbReference type="AlphaFoldDB" id="W9YE14"/>